<dbReference type="GO" id="GO:0012505">
    <property type="term" value="C:endomembrane system"/>
    <property type="evidence" value="ECO:0007669"/>
    <property type="project" value="UniProtKB-SubCell"/>
</dbReference>
<keyword evidence="3" id="KW-1003">Cell membrane</keyword>
<proteinExistence type="predicted"/>
<dbReference type="SUPFAM" id="SSF53850">
    <property type="entry name" value="Periplasmic binding protein-like II"/>
    <property type="match status" value="1"/>
</dbReference>
<dbReference type="PANTHER" id="PTHR30024">
    <property type="entry name" value="ALIPHATIC SULFONATES-BINDING PROTEIN-RELATED"/>
    <property type="match status" value="1"/>
</dbReference>
<dbReference type="CDD" id="cd13553">
    <property type="entry name" value="PBP2_NrtA_CpmA_like"/>
    <property type="match status" value="1"/>
</dbReference>
<dbReference type="RefSeq" id="WP_304996767.1">
    <property type="nucleotide sequence ID" value="NZ_CP101717.1"/>
</dbReference>
<name>A0AB38YKP7_9GAMM</name>
<keyword evidence="4" id="KW-0997">Cell inner membrane</keyword>
<protein>
    <submittedName>
        <fullName evidence="6">ABC transporter substrate-binding protein</fullName>
    </submittedName>
</protein>
<dbReference type="Gene3D" id="3.40.190.10">
    <property type="entry name" value="Periplasmic binding protein-like II"/>
    <property type="match status" value="2"/>
</dbReference>
<keyword evidence="2" id="KW-0813">Transport</keyword>
<evidence type="ECO:0000256" key="3">
    <source>
        <dbReference type="ARBA" id="ARBA00022475"/>
    </source>
</evidence>
<accession>A0AB38YKP7</accession>
<organism evidence="6">
    <name type="scientific">Salinispirillum sp. LH 10-3-1</name>
    <dbReference type="NCBI Taxonomy" id="2952525"/>
    <lineage>
        <taxon>Bacteria</taxon>
        <taxon>Pseudomonadati</taxon>
        <taxon>Pseudomonadota</taxon>
        <taxon>Gammaproteobacteria</taxon>
        <taxon>Oceanospirillales</taxon>
        <taxon>Saccharospirillaceae</taxon>
        <taxon>Salinispirillum</taxon>
    </lineage>
</organism>
<evidence type="ECO:0000313" key="6">
    <source>
        <dbReference type="EMBL" id="WLD59475.1"/>
    </source>
</evidence>
<evidence type="ECO:0000256" key="2">
    <source>
        <dbReference type="ARBA" id="ARBA00022448"/>
    </source>
</evidence>
<evidence type="ECO:0000256" key="1">
    <source>
        <dbReference type="ARBA" id="ARBA00004308"/>
    </source>
</evidence>
<dbReference type="AlphaFoldDB" id="A0AB38YKP7"/>
<dbReference type="InterPro" id="IPR044527">
    <property type="entry name" value="NrtA/CpmA_ABC-bd_dom"/>
</dbReference>
<keyword evidence="5" id="KW-0472">Membrane</keyword>
<dbReference type="PANTHER" id="PTHR30024:SF43">
    <property type="entry name" value="BLL4572 PROTEIN"/>
    <property type="match status" value="1"/>
</dbReference>
<comment type="subcellular location">
    <subcellularLocation>
        <location evidence="1">Endomembrane system</location>
    </subcellularLocation>
</comment>
<reference evidence="6" key="1">
    <citation type="submission" date="2022-07" db="EMBL/GenBank/DDBJ databases">
        <title>Complete genome sequence of Salinispirillum sp. LH10-3-1 capable of multiple carbohydrate inversion isolated from a soda lake.</title>
        <authorList>
            <person name="Liu J."/>
            <person name="Zhai Y."/>
            <person name="Zhang H."/>
            <person name="Yang H."/>
            <person name="Qu J."/>
            <person name="Li J."/>
        </authorList>
    </citation>
    <scope>NUCLEOTIDE SEQUENCE</scope>
    <source>
        <strain evidence="6">LH 10-3-1</strain>
    </source>
</reference>
<evidence type="ECO:0000256" key="4">
    <source>
        <dbReference type="ARBA" id="ARBA00022519"/>
    </source>
</evidence>
<evidence type="ECO:0000256" key="5">
    <source>
        <dbReference type="ARBA" id="ARBA00023136"/>
    </source>
</evidence>
<dbReference type="EMBL" id="CP101717">
    <property type="protein sequence ID" value="WLD59475.1"/>
    <property type="molecule type" value="Genomic_DNA"/>
</dbReference>
<dbReference type="Pfam" id="PF13379">
    <property type="entry name" value="NMT1_2"/>
    <property type="match status" value="1"/>
</dbReference>
<gene>
    <name evidence="6" type="ORF">NFC81_06765</name>
</gene>
<sequence>MSSTESPLKLGFMPLLDAAPLIVAQELGLYKAEGLNVSLVRESSWATIRDKVAFGILDGAHMLAPIPFASTLGLGSVRKPMLTALSLGLNGNAMTVSKALSSDLTQQSSALPQPTTPAEWAQRLSALTRDSATRARPLTLAIVHPHSMHHFLLRTWLKSGGVNPEQDLNIVVVPPPMMVSALEQGDIDGFCVGEPYNAIAQRKGLGDILLTGHDIWPNAPEKVFGVTQQWATAHEEMHHQLIRALIRACQWLDRPENRNDISGMLCQPDYLGLDRDVLQAAVQQMSAPQGTALPATHKHFFQHDATVPWPAHGHWITQQLQELSAAALDLPPTLVADVYRTDLYRRAAESLNIPCPT</sequence>